<comment type="caution">
    <text evidence="3">The sequence shown here is derived from an EMBL/GenBank/DDBJ whole genome shotgun (WGS) entry which is preliminary data.</text>
</comment>
<feature type="chain" id="PRO_5022821112" evidence="1">
    <location>
        <begin position="21"/>
        <end position="219"/>
    </location>
</feature>
<dbReference type="InterPro" id="IPR013830">
    <property type="entry name" value="SGNH_hydro"/>
</dbReference>
<dbReference type="SUPFAM" id="SSF52266">
    <property type="entry name" value="SGNH hydrolase"/>
    <property type="match status" value="1"/>
</dbReference>
<proteinExistence type="predicted"/>
<dbReference type="InterPro" id="IPR036514">
    <property type="entry name" value="SGNH_hydro_sf"/>
</dbReference>
<accession>A0A5C5V6P9</accession>
<evidence type="ECO:0000259" key="2">
    <source>
        <dbReference type="Pfam" id="PF13472"/>
    </source>
</evidence>
<sequence length="219" mass="24491" precursor="true">MRRISLILVALAALASPALAKEYDPARWEKDIAKIEARDAKESPAKGGVVFIGSSSIRMWDLPKWFPNQPVVNHGFGGSHMEDSTYYVDRLVTPLAPKAVVVYAGDNDIAHKYSPERIRDDFLKFVDKVHKDLPETKIAYIAVKPSLSRWKMIDDVRATNRLIAAECEKSDLLTFVDIDAPMLGEDGKPRPELFKNDGLHMTDAGYKIWTKAVQPAIGK</sequence>
<keyword evidence="1" id="KW-0732">Signal</keyword>
<evidence type="ECO:0000256" key="1">
    <source>
        <dbReference type="SAM" id="SignalP"/>
    </source>
</evidence>
<dbReference type="Gene3D" id="3.40.50.1110">
    <property type="entry name" value="SGNH hydrolase"/>
    <property type="match status" value="1"/>
</dbReference>
<reference evidence="3 4" key="1">
    <citation type="submission" date="2019-02" db="EMBL/GenBank/DDBJ databases">
        <title>Deep-cultivation of Planctomycetes and their phenomic and genomic characterization uncovers novel biology.</title>
        <authorList>
            <person name="Wiegand S."/>
            <person name="Jogler M."/>
            <person name="Boedeker C."/>
            <person name="Pinto D."/>
            <person name="Vollmers J."/>
            <person name="Rivas-Marin E."/>
            <person name="Kohn T."/>
            <person name="Peeters S.H."/>
            <person name="Heuer A."/>
            <person name="Rast P."/>
            <person name="Oberbeckmann S."/>
            <person name="Bunk B."/>
            <person name="Jeske O."/>
            <person name="Meyerdierks A."/>
            <person name="Storesund J.E."/>
            <person name="Kallscheuer N."/>
            <person name="Luecker S."/>
            <person name="Lage O.M."/>
            <person name="Pohl T."/>
            <person name="Merkel B.J."/>
            <person name="Hornburger P."/>
            <person name="Mueller R.-W."/>
            <person name="Bruemmer F."/>
            <person name="Labrenz M."/>
            <person name="Spormann A.M."/>
            <person name="Op Den Camp H."/>
            <person name="Overmann J."/>
            <person name="Amann R."/>
            <person name="Jetten M.S.M."/>
            <person name="Mascher T."/>
            <person name="Medema M.H."/>
            <person name="Devos D.P."/>
            <person name="Kaster A.-K."/>
            <person name="Ovreas L."/>
            <person name="Rohde M."/>
            <person name="Galperin M.Y."/>
            <person name="Jogler C."/>
        </authorList>
    </citation>
    <scope>NUCLEOTIDE SEQUENCE [LARGE SCALE GENOMIC DNA]</scope>
    <source>
        <strain evidence="3 4">Enr8</strain>
    </source>
</reference>
<feature type="domain" description="SGNH hydrolase-type esterase" evidence="2">
    <location>
        <begin position="64"/>
        <end position="208"/>
    </location>
</feature>
<dbReference type="GO" id="GO:0004622">
    <property type="term" value="F:phosphatidylcholine lysophospholipase activity"/>
    <property type="evidence" value="ECO:0007669"/>
    <property type="project" value="TreeGrafter"/>
</dbReference>
<dbReference type="Pfam" id="PF13472">
    <property type="entry name" value="Lipase_GDSL_2"/>
    <property type="match status" value="1"/>
</dbReference>
<keyword evidence="3" id="KW-0378">Hydrolase</keyword>
<gene>
    <name evidence="3" type="ORF">Enr8_15900</name>
</gene>
<feature type="signal peptide" evidence="1">
    <location>
        <begin position="1"/>
        <end position="20"/>
    </location>
</feature>
<dbReference type="AlphaFoldDB" id="A0A5C5V6P9"/>
<dbReference type="RefSeq" id="WP_146430210.1">
    <property type="nucleotide sequence ID" value="NZ_SJPF01000002.1"/>
</dbReference>
<dbReference type="PANTHER" id="PTHR30383:SF5">
    <property type="entry name" value="SGNH HYDROLASE-TYPE ESTERASE DOMAIN-CONTAINING PROTEIN"/>
    <property type="match status" value="1"/>
</dbReference>
<dbReference type="CDD" id="cd04502">
    <property type="entry name" value="SGNH_hydrolase_like_7"/>
    <property type="match status" value="1"/>
</dbReference>
<dbReference type="PANTHER" id="PTHR30383">
    <property type="entry name" value="THIOESTERASE 1/PROTEASE 1/LYSOPHOSPHOLIPASE L1"/>
    <property type="match status" value="1"/>
</dbReference>
<dbReference type="InterPro" id="IPR051532">
    <property type="entry name" value="Ester_Hydrolysis_Enzymes"/>
</dbReference>
<dbReference type="OrthoDB" id="2513075at2"/>
<dbReference type="EMBL" id="SJPF01000002">
    <property type="protein sequence ID" value="TWT34196.1"/>
    <property type="molecule type" value="Genomic_DNA"/>
</dbReference>
<dbReference type="Proteomes" id="UP000318878">
    <property type="component" value="Unassembled WGS sequence"/>
</dbReference>
<protein>
    <submittedName>
        <fullName evidence="3">GDSL-like Lipase/Acylhydrolase</fullName>
    </submittedName>
</protein>
<organism evidence="3 4">
    <name type="scientific">Blastopirellula retiformator</name>
    <dbReference type="NCBI Taxonomy" id="2527970"/>
    <lineage>
        <taxon>Bacteria</taxon>
        <taxon>Pseudomonadati</taxon>
        <taxon>Planctomycetota</taxon>
        <taxon>Planctomycetia</taxon>
        <taxon>Pirellulales</taxon>
        <taxon>Pirellulaceae</taxon>
        <taxon>Blastopirellula</taxon>
    </lineage>
</organism>
<evidence type="ECO:0000313" key="4">
    <source>
        <dbReference type="Proteomes" id="UP000318878"/>
    </source>
</evidence>
<keyword evidence="4" id="KW-1185">Reference proteome</keyword>
<name>A0A5C5V6P9_9BACT</name>
<evidence type="ECO:0000313" key="3">
    <source>
        <dbReference type="EMBL" id="TWT34196.1"/>
    </source>
</evidence>